<keyword evidence="6" id="KW-0378">Hydrolase</keyword>
<keyword evidence="11" id="KW-0576">Peroxisome</keyword>
<dbReference type="GO" id="GO:0005778">
    <property type="term" value="C:peroxisomal membrane"/>
    <property type="evidence" value="ECO:0007669"/>
    <property type="project" value="UniProtKB-SubCell"/>
</dbReference>
<dbReference type="PANTHER" id="PTHR11384:SF67">
    <property type="entry name" value="ATP-BINDING CASSETTE SUB-FAMILY D MEMBER 1"/>
    <property type="match status" value="1"/>
</dbReference>
<evidence type="ECO:0000256" key="5">
    <source>
        <dbReference type="ARBA" id="ARBA00022741"/>
    </source>
</evidence>
<dbReference type="InterPro" id="IPR017871">
    <property type="entry name" value="ABC_transporter-like_CS"/>
</dbReference>
<evidence type="ECO:0000256" key="4">
    <source>
        <dbReference type="ARBA" id="ARBA00022692"/>
    </source>
</evidence>
<comment type="similarity">
    <text evidence="2">Belongs to the ABC transporter superfamily. ABCD family. Peroxisomal fatty acyl CoA transporter (TC 3.A.1.203) subfamily.</text>
</comment>
<name>A0AAN8RS56_POLSC</name>
<evidence type="ECO:0000256" key="11">
    <source>
        <dbReference type="ARBA" id="ARBA00023140"/>
    </source>
</evidence>
<keyword evidence="4" id="KW-0812">Transmembrane</keyword>
<dbReference type="InterPro" id="IPR050835">
    <property type="entry name" value="ABC_transporter_sub-D"/>
</dbReference>
<keyword evidence="7 14" id="KW-0067">ATP-binding</keyword>
<dbReference type="SMART" id="SM00382">
    <property type="entry name" value="AAA"/>
    <property type="match status" value="1"/>
</dbReference>
<feature type="domain" description="ABC transmembrane type-1" evidence="13">
    <location>
        <begin position="61"/>
        <end position="200"/>
    </location>
</feature>
<dbReference type="CDD" id="cd03223">
    <property type="entry name" value="ABCD_peroxisomal_ALDP"/>
    <property type="match status" value="1"/>
</dbReference>
<comment type="caution">
    <text evidence="14">The sequence shown here is derived from an EMBL/GenBank/DDBJ whole genome shotgun (WGS) entry which is preliminary data.</text>
</comment>
<proteinExistence type="inferred from homology"/>
<evidence type="ECO:0000256" key="7">
    <source>
        <dbReference type="ARBA" id="ARBA00022840"/>
    </source>
</evidence>
<dbReference type="Pfam" id="PF06472">
    <property type="entry name" value="ABC_membrane_2"/>
    <property type="match status" value="1"/>
</dbReference>
<dbReference type="GO" id="GO:0005524">
    <property type="term" value="F:ATP binding"/>
    <property type="evidence" value="ECO:0007669"/>
    <property type="project" value="UniProtKB-KW"/>
</dbReference>
<evidence type="ECO:0000256" key="2">
    <source>
        <dbReference type="ARBA" id="ARBA00008575"/>
    </source>
</evidence>
<dbReference type="PROSITE" id="PS00211">
    <property type="entry name" value="ABC_TRANSPORTER_1"/>
    <property type="match status" value="1"/>
</dbReference>
<dbReference type="GO" id="GO:0015910">
    <property type="term" value="P:long-chain fatty acid import into peroxisome"/>
    <property type="evidence" value="ECO:0007669"/>
    <property type="project" value="TreeGrafter"/>
</dbReference>
<keyword evidence="9" id="KW-1133">Transmembrane helix</keyword>
<dbReference type="InterPro" id="IPR003593">
    <property type="entry name" value="AAA+_ATPase"/>
</dbReference>
<dbReference type="SUPFAM" id="SSF90123">
    <property type="entry name" value="ABC transporter transmembrane region"/>
    <property type="match status" value="1"/>
</dbReference>
<dbReference type="GO" id="GO:0016887">
    <property type="term" value="F:ATP hydrolysis activity"/>
    <property type="evidence" value="ECO:0007669"/>
    <property type="project" value="InterPro"/>
</dbReference>
<gene>
    <name evidence="14" type="primary">ABCD2</name>
    <name evidence="14" type="ORF">RUM43_014470</name>
</gene>
<dbReference type="GO" id="GO:0005324">
    <property type="term" value="F:long-chain fatty acid transmembrane transporter activity"/>
    <property type="evidence" value="ECO:0007669"/>
    <property type="project" value="TreeGrafter"/>
</dbReference>
<dbReference type="Gene3D" id="1.20.1560.10">
    <property type="entry name" value="ABC transporter type 1, transmembrane domain"/>
    <property type="match status" value="1"/>
</dbReference>
<reference evidence="14 15" key="1">
    <citation type="submission" date="2023-10" db="EMBL/GenBank/DDBJ databases">
        <title>Genomes of two closely related lineages of the louse Polyplax serrata with different host specificities.</title>
        <authorList>
            <person name="Martinu J."/>
            <person name="Tarabai H."/>
            <person name="Stefka J."/>
            <person name="Hypsa V."/>
        </authorList>
    </citation>
    <scope>NUCLEOTIDE SEQUENCE [LARGE SCALE GENOMIC DNA]</scope>
    <source>
        <strain evidence="14">HR10_N</strain>
    </source>
</reference>
<dbReference type="GO" id="GO:0140359">
    <property type="term" value="F:ABC-type transporter activity"/>
    <property type="evidence" value="ECO:0007669"/>
    <property type="project" value="InterPro"/>
</dbReference>
<dbReference type="PANTHER" id="PTHR11384">
    <property type="entry name" value="ATP-BINDING CASSETTE, SUB-FAMILY D MEMBER"/>
    <property type="match status" value="1"/>
</dbReference>
<dbReference type="AlphaFoldDB" id="A0AAN8RS56"/>
<evidence type="ECO:0000256" key="9">
    <source>
        <dbReference type="ARBA" id="ARBA00022989"/>
    </source>
</evidence>
<dbReference type="InterPro" id="IPR036640">
    <property type="entry name" value="ABC1_TM_sf"/>
</dbReference>
<dbReference type="InterPro" id="IPR027417">
    <property type="entry name" value="P-loop_NTPase"/>
</dbReference>
<accession>A0AAN8RS56</accession>
<dbReference type="Gene3D" id="3.40.50.300">
    <property type="entry name" value="P-loop containing nucleotide triphosphate hydrolases"/>
    <property type="match status" value="1"/>
</dbReference>
<protein>
    <submittedName>
        <fullName evidence="14">ATP-binding cassette sub- D member 2</fullName>
    </submittedName>
</protein>
<sequence>MFEVVNFLGIKKLLPLVAYVLIFEHVSRTRLVNYLYKVYFSDQIYYRVSNLDGRIENADHRLTDDISTFTDSVAHLYSHITKPLLDCVLITFALARSSRQMGVSSIPGPLLAAFVMCCTGLILKCVSPKFGELVAEEANRKGFLRSIHSRIITNAEEIAFYGGHKVELNCLQRAYEELTKQMNKIYAQRLWFVMLEQFLMKYVWSGTGMIMVSLPIIAGVSLSRSESSDAGVSERTQYLTTARNLLMNGADAVERLMSSYKEIVELVGYTSRVGEMLRVFNEAKEGNYIKTTSNLSKTTKNLNGASLVFENGRPVAKGLVIETTDGTISVTNVPIITPNCDVVVRSLTLNVTPGQHILITGPNGCGKSSLFRILSGLWPVYNGKLCKPVLRDMFYVPQRPYMSLGSLRDQVIYPDTVEEMKAKGYTDNNLEKFLGMVFLNYIVEREGGWDACADWKDVLSGGEKQRMAMARIFYHKPKFALLDECTSAVSIDVESRIYQACKDAGITLLTITHRPSLWKFHTHLLQFDGEGGWKLEKLDSRVRLSLKEEKEQLEEQLANVPASQERLRVLCRELGEESTVIASIPEVTANS</sequence>
<dbReference type="Proteomes" id="UP001372834">
    <property type="component" value="Unassembled WGS sequence"/>
</dbReference>
<dbReference type="SUPFAM" id="SSF52540">
    <property type="entry name" value="P-loop containing nucleoside triphosphate hydrolases"/>
    <property type="match status" value="1"/>
</dbReference>
<dbReference type="EMBL" id="JAWJWE010000044">
    <property type="protein sequence ID" value="KAK6617461.1"/>
    <property type="molecule type" value="Genomic_DNA"/>
</dbReference>
<dbReference type="FunFam" id="3.40.50.300:FF:000800">
    <property type="entry name" value="ATP-binding cassette sub-family D member 1"/>
    <property type="match status" value="1"/>
</dbReference>
<dbReference type="InterPro" id="IPR011527">
    <property type="entry name" value="ABC1_TM_dom"/>
</dbReference>
<dbReference type="PROSITE" id="PS50929">
    <property type="entry name" value="ABC_TM1F"/>
    <property type="match status" value="1"/>
</dbReference>
<dbReference type="InterPro" id="IPR003439">
    <property type="entry name" value="ABC_transporter-like_ATP-bd"/>
</dbReference>
<dbReference type="GO" id="GO:0007031">
    <property type="term" value="P:peroxisome organization"/>
    <property type="evidence" value="ECO:0007669"/>
    <property type="project" value="TreeGrafter"/>
</dbReference>
<dbReference type="Pfam" id="PF00005">
    <property type="entry name" value="ABC_tran"/>
    <property type="match status" value="1"/>
</dbReference>
<evidence type="ECO:0000256" key="10">
    <source>
        <dbReference type="ARBA" id="ARBA00023136"/>
    </source>
</evidence>
<evidence type="ECO:0000256" key="8">
    <source>
        <dbReference type="ARBA" id="ARBA00022967"/>
    </source>
</evidence>
<dbReference type="GO" id="GO:0042760">
    <property type="term" value="P:very long-chain fatty acid catabolic process"/>
    <property type="evidence" value="ECO:0007669"/>
    <property type="project" value="TreeGrafter"/>
</dbReference>
<dbReference type="PROSITE" id="PS50893">
    <property type="entry name" value="ABC_TRANSPORTER_2"/>
    <property type="match status" value="1"/>
</dbReference>
<keyword evidence="8" id="KW-1278">Translocase</keyword>
<evidence type="ECO:0000259" key="12">
    <source>
        <dbReference type="PROSITE" id="PS50893"/>
    </source>
</evidence>
<evidence type="ECO:0000256" key="6">
    <source>
        <dbReference type="ARBA" id="ARBA00022801"/>
    </source>
</evidence>
<evidence type="ECO:0000313" key="14">
    <source>
        <dbReference type="EMBL" id="KAK6617461.1"/>
    </source>
</evidence>
<dbReference type="GO" id="GO:0006635">
    <property type="term" value="P:fatty acid beta-oxidation"/>
    <property type="evidence" value="ECO:0007669"/>
    <property type="project" value="TreeGrafter"/>
</dbReference>
<evidence type="ECO:0000259" key="13">
    <source>
        <dbReference type="PROSITE" id="PS50929"/>
    </source>
</evidence>
<feature type="domain" description="ABC transporter" evidence="12">
    <location>
        <begin position="328"/>
        <end position="555"/>
    </location>
</feature>
<evidence type="ECO:0000256" key="3">
    <source>
        <dbReference type="ARBA" id="ARBA00022448"/>
    </source>
</evidence>
<keyword evidence="10" id="KW-0472">Membrane</keyword>
<organism evidence="14 15">
    <name type="scientific">Polyplax serrata</name>
    <name type="common">Common mouse louse</name>
    <dbReference type="NCBI Taxonomy" id="468196"/>
    <lineage>
        <taxon>Eukaryota</taxon>
        <taxon>Metazoa</taxon>
        <taxon>Ecdysozoa</taxon>
        <taxon>Arthropoda</taxon>
        <taxon>Hexapoda</taxon>
        <taxon>Insecta</taxon>
        <taxon>Pterygota</taxon>
        <taxon>Neoptera</taxon>
        <taxon>Paraneoptera</taxon>
        <taxon>Psocodea</taxon>
        <taxon>Troctomorpha</taxon>
        <taxon>Phthiraptera</taxon>
        <taxon>Anoplura</taxon>
        <taxon>Polyplacidae</taxon>
        <taxon>Polyplax</taxon>
    </lineage>
</organism>
<evidence type="ECO:0000313" key="15">
    <source>
        <dbReference type="Proteomes" id="UP001372834"/>
    </source>
</evidence>
<keyword evidence="3" id="KW-0813">Transport</keyword>
<keyword evidence="5" id="KW-0547">Nucleotide-binding</keyword>
<comment type="subcellular location">
    <subcellularLocation>
        <location evidence="1">Peroxisome membrane</location>
        <topology evidence="1">Multi-pass membrane protein</topology>
    </subcellularLocation>
</comment>
<evidence type="ECO:0000256" key="1">
    <source>
        <dbReference type="ARBA" id="ARBA00004585"/>
    </source>
</evidence>